<proteinExistence type="predicted"/>
<organism evidence="7 8">
    <name type="scientific">Micromonas commoda (strain RCC299 / NOUM17 / CCMP2709)</name>
    <name type="common">Picoplanktonic green alga</name>
    <dbReference type="NCBI Taxonomy" id="296587"/>
    <lineage>
        <taxon>Eukaryota</taxon>
        <taxon>Viridiplantae</taxon>
        <taxon>Chlorophyta</taxon>
        <taxon>Mamiellophyceae</taxon>
        <taxon>Mamiellales</taxon>
        <taxon>Mamiellaceae</taxon>
        <taxon>Micromonas</taxon>
    </lineage>
</organism>
<evidence type="ECO:0000256" key="4">
    <source>
        <dbReference type="SAM" id="MobiDB-lite"/>
    </source>
</evidence>
<dbReference type="Gene3D" id="1.10.287.110">
    <property type="entry name" value="DnaJ domain"/>
    <property type="match status" value="1"/>
</dbReference>
<feature type="region of interest" description="Disordered" evidence="4">
    <location>
        <begin position="257"/>
        <end position="280"/>
    </location>
</feature>
<evidence type="ECO:0000256" key="5">
    <source>
        <dbReference type="SAM" id="SignalP"/>
    </source>
</evidence>
<dbReference type="GeneID" id="8246099"/>
<evidence type="ECO:0000313" key="8">
    <source>
        <dbReference type="Proteomes" id="UP000002009"/>
    </source>
</evidence>
<evidence type="ECO:0000259" key="6">
    <source>
        <dbReference type="PROSITE" id="PS50076"/>
    </source>
</evidence>
<name>C1EBX3_MICCC</name>
<dbReference type="GO" id="GO:0005783">
    <property type="term" value="C:endoplasmic reticulum"/>
    <property type="evidence" value="ECO:0007669"/>
    <property type="project" value="UniProtKB-SubCell"/>
</dbReference>
<dbReference type="Proteomes" id="UP000002009">
    <property type="component" value="Chromosome 9"/>
</dbReference>
<dbReference type="InterPro" id="IPR011990">
    <property type="entry name" value="TPR-like_helical_dom_sf"/>
</dbReference>
<keyword evidence="8" id="KW-1185">Reference proteome</keyword>
<dbReference type="STRING" id="296587.C1EBX3"/>
<dbReference type="InterPro" id="IPR001623">
    <property type="entry name" value="DnaJ_domain"/>
</dbReference>
<feature type="region of interest" description="Disordered" evidence="4">
    <location>
        <begin position="772"/>
        <end position="831"/>
    </location>
</feature>
<dbReference type="PANTHER" id="PTHR44140">
    <property type="entry name" value="LD25575P"/>
    <property type="match status" value="1"/>
</dbReference>
<feature type="chain" id="PRO_5002906809" description="J domain-containing protein" evidence="5">
    <location>
        <begin position="38"/>
        <end position="831"/>
    </location>
</feature>
<dbReference type="GO" id="GO:0034975">
    <property type="term" value="P:protein folding in endoplasmic reticulum"/>
    <property type="evidence" value="ECO:0007669"/>
    <property type="project" value="TreeGrafter"/>
</dbReference>
<feature type="domain" description="J" evidence="6">
    <location>
        <begin position="703"/>
        <end position="769"/>
    </location>
</feature>
<sequence>MARVSRLLGGPSRRGGSRAVAFTALALVFCAIGGALADGDDDAIDSVDPDDDSFPTSEDVPLWQFETEVVTIGKASGKEKRNDVPAFFLRGDDPAQAATRFVYLNALPMNHLPHFVSVFAHEWRHNVREELKPRTRAHKRRAAVLGPRSYWKRGAEHARAGRDGEAHFDYARAVAGVGLDEIDDPGAKAEETLSNGEVDEIYQLLNAHHRRHSRALNAADKTREQRAAAHERNAWVFERRKEARRRVEEDEADFRAALSGVQSRDDTSDSEATSEANDETTTRVAIVAGLAVSLSLDDDAASATSAHFATIGNSDARLACSVALELHSKLNRPPLACVAGNASEESKTSSAGDDSRTPEACGNAAKKALLGSEDDGSLASTLLLRAFILAGGAVDDRAFFDDLTKALVTAHAYASMRAAVDAEDWEAVARAAQTGDAAAVAGRKPDARRKLAAARAHFELGNWRECERAANAAVAASVTRGDWRRGQVRALAVSYGARCAIARGDGDAALRSFAVAMRADPDNSLFKNTYKLIKDAGKLVTDAGVKLDRGESRLALESADKASANLRAVGADEKSAMFAEIDARRCVAHAQMRAFESALEHCARAAKAIGCYDDGSHDSEEDFKRLCDRADARVYARVMMSRAEVHLRDDYPEGAIGDLRDAVERIAPNAERGSSEGARILEEARGRLHEAERAKHKHDNDRDHAKMLNLPENLAELSKDRRCDFVKKAYKKAALKWHPDKAAESGKLRAARKMNEMTEARDHVNERLGCVAPKKPDENDPRAQQQRQHPHFRNFHHGGFPGGGGFGGGGYQQRQRQYQRRPGGQRMHWEF</sequence>
<feature type="compositionally biased region" description="Gly residues" evidence="4">
    <location>
        <begin position="799"/>
        <end position="811"/>
    </location>
</feature>
<dbReference type="InterPro" id="IPR036869">
    <property type="entry name" value="J_dom_sf"/>
</dbReference>
<dbReference type="eggNOG" id="ENOG502SMVX">
    <property type="taxonomic scope" value="Eukaryota"/>
</dbReference>
<reference evidence="7 8" key="1">
    <citation type="journal article" date="2009" name="Science">
        <title>Green evolution and dynamic adaptations revealed by genomes of the marine picoeukaryotes Micromonas.</title>
        <authorList>
            <person name="Worden A.Z."/>
            <person name="Lee J.H."/>
            <person name="Mock T."/>
            <person name="Rouze P."/>
            <person name="Simmons M.P."/>
            <person name="Aerts A.L."/>
            <person name="Allen A.E."/>
            <person name="Cuvelier M.L."/>
            <person name="Derelle E."/>
            <person name="Everett M.V."/>
            <person name="Foulon E."/>
            <person name="Grimwood J."/>
            <person name="Gundlach H."/>
            <person name="Henrissat B."/>
            <person name="Napoli C."/>
            <person name="McDonald S.M."/>
            <person name="Parker M.S."/>
            <person name="Rombauts S."/>
            <person name="Salamov A."/>
            <person name="Von Dassow P."/>
            <person name="Badger J.H."/>
            <person name="Coutinho P.M."/>
            <person name="Demir E."/>
            <person name="Dubchak I."/>
            <person name="Gentemann C."/>
            <person name="Eikrem W."/>
            <person name="Gready J.E."/>
            <person name="John U."/>
            <person name="Lanier W."/>
            <person name="Lindquist E.A."/>
            <person name="Lucas S."/>
            <person name="Mayer K.F."/>
            <person name="Moreau H."/>
            <person name="Not F."/>
            <person name="Otillar R."/>
            <person name="Panaud O."/>
            <person name="Pangilinan J."/>
            <person name="Paulsen I."/>
            <person name="Piegu B."/>
            <person name="Poliakov A."/>
            <person name="Robbens S."/>
            <person name="Schmutz J."/>
            <person name="Toulza E."/>
            <person name="Wyss T."/>
            <person name="Zelensky A."/>
            <person name="Zhou K."/>
            <person name="Armbrust E.V."/>
            <person name="Bhattacharya D."/>
            <person name="Goodenough U.W."/>
            <person name="Van de Peer Y."/>
            <person name="Grigoriev I.V."/>
        </authorList>
    </citation>
    <scope>NUCLEOTIDE SEQUENCE [LARGE SCALE GENOMIC DNA]</scope>
    <source>
        <strain evidence="8">RCC299 / NOUM17</strain>
    </source>
</reference>
<keyword evidence="2 5" id="KW-0732">Signal</keyword>
<dbReference type="PANTHER" id="PTHR44140:SF2">
    <property type="entry name" value="LD25575P"/>
    <property type="match status" value="1"/>
</dbReference>
<feature type="region of interest" description="Disordered" evidence="4">
    <location>
        <begin position="340"/>
        <end position="360"/>
    </location>
</feature>
<evidence type="ECO:0000256" key="1">
    <source>
        <dbReference type="ARBA" id="ARBA00004240"/>
    </source>
</evidence>
<dbReference type="SUPFAM" id="SSF48452">
    <property type="entry name" value="TPR-like"/>
    <property type="match status" value="1"/>
</dbReference>
<evidence type="ECO:0000256" key="2">
    <source>
        <dbReference type="ARBA" id="ARBA00022729"/>
    </source>
</evidence>
<dbReference type="GO" id="GO:0051787">
    <property type="term" value="F:misfolded protein binding"/>
    <property type="evidence" value="ECO:0007669"/>
    <property type="project" value="TreeGrafter"/>
</dbReference>
<dbReference type="Gene3D" id="1.25.40.10">
    <property type="entry name" value="Tetratricopeptide repeat domain"/>
    <property type="match status" value="1"/>
</dbReference>
<feature type="compositionally biased region" description="Low complexity" evidence="4">
    <location>
        <begin position="812"/>
        <end position="831"/>
    </location>
</feature>
<dbReference type="RefSeq" id="XP_002504536.1">
    <property type="nucleotide sequence ID" value="XM_002504490.1"/>
</dbReference>
<dbReference type="OrthoDB" id="10250354at2759"/>
<dbReference type="SUPFAM" id="SSF46565">
    <property type="entry name" value="Chaperone J-domain"/>
    <property type="match status" value="1"/>
</dbReference>
<dbReference type="KEGG" id="mis:MICPUN_102232"/>
<gene>
    <name evidence="7" type="ORF">MICPUN_102232</name>
</gene>
<protein>
    <recommendedName>
        <fullName evidence="6">J domain-containing protein</fullName>
    </recommendedName>
</protein>
<evidence type="ECO:0000313" key="7">
    <source>
        <dbReference type="EMBL" id="ACO65794.1"/>
    </source>
</evidence>
<keyword evidence="3" id="KW-0256">Endoplasmic reticulum</keyword>
<evidence type="ECO:0000256" key="3">
    <source>
        <dbReference type="ARBA" id="ARBA00022824"/>
    </source>
</evidence>
<dbReference type="GO" id="GO:0051087">
    <property type="term" value="F:protein-folding chaperone binding"/>
    <property type="evidence" value="ECO:0007669"/>
    <property type="project" value="TreeGrafter"/>
</dbReference>
<comment type="subcellular location">
    <subcellularLocation>
        <location evidence="1">Endoplasmic reticulum</location>
    </subcellularLocation>
</comment>
<dbReference type="InParanoid" id="C1EBX3"/>
<dbReference type="EMBL" id="CP001329">
    <property type="protein sequence ID" value="ACO65794.1"/>
    <property type="molecule type" value="Genomic_DNA"/>
</dbReference>
<dbReference type="PROSITE" id="PS50076">
    <property type="entry name" value="DNAJ_2"/>
    <property type="match status" value="1"/>
</dbReference>
<dbReference type="InterPro" id="IPR051727">
    <property type="entry name" value="DnaJ_C3_Co-chaperones"/>
</dbReference>
<accession>C1EBX3</accession>
<dbReference type="AlphaFoldDB" id="C1EBX3"/>
<feature type="signal peptide" evidence="5">
    <location>
        <begin position="1"/>
        <end position="37"/>
    </location>
</feature>